<dbReference type="GO" id="GO:0030983">
    <property type="term" value="F:mismatched DNA binding"/>
    <property type="evidence" value="ECO:0007669"/>
    <property type="project" value="InterPro"/>
</dbReference>
<dbReference type="WBParaSite" id="ASIM_0000071301-mRNA-1">
    <property type="protein sequence ID" value="ASIM_0000071301-mRNA-1"/>
    <property type="gene ID" value="ASIM_0000071301"/>
</dbReference>
<dbReference type="GO" id="GO:0140664">
    <property type="term" value="F:ATP-dependent DNA damage sensor activity"/>
    <property type="evidence" value="ECO:0007669"/>
    <property type="project" value="InterPro"/>
</dbReference>
<dbReference type="GO" id="GO:0005524">
    <property type="term" value="F:ATP binding"/>
    <property type="evidence" value="ECO:0007669"/>
    <property type="project" value="InterPro"/>
</dbReference>
<name>A0A0M3IZN0_ANISI</name>
<protein>
    <submittedName>
        <fullName evidence="4">DNA mismatch repair protein Mlh1 (inferred by orthology to a human protein)</fullName>
    </submittedName>
</protein>
<dbReference type="InterPro" id="IPR002099">
    <property type="entry name" value="MutL/Mlh/PMS"/>
</dbReference>
<dbReference type="PANTHER" id="PTHR10073">
    <property type="entry name" value="DNA MISMATCH REPAIR PROTEIN MLH, PMS, MUTL"/>
    <property type="match status" value="1"/>
</dbReference>
<evidence type="ECO:0000313" key="2">
    <source>
        <dbReference type="EMBL" id="VDK17902.1"/>
    </source>
</evidence>
<comment type="similarity">
    <text evidence="1">Belongs to the DNA mismatch repair MutL/HexB family.</text>
</comment>
<evidence type="ECO:0000256" key="1">
    <source>
        <dbReference type="ARBA" id="ARBA00006082"/>
    </source>
</evidence>
<organism evidence="4">
    <name type="scientific">Anisakis simplex</name>
    <name type="common">Herring worm</name>
    <dbReference type="NCBI Taxonomy" id="6269"/>
    <lineage>
        <taxon>Eukaryota</taxon>
        <taxon>Metazoa</taxon>
        <taxon>Ecdysozoa</taxon>
        <taxon>Nematoda</taxon>
        <taxon>Chromadorea</taxon>
        <taxon>Rhabditida</taxon>
        <taxon>Spirurina</taxon>
        <taxon>Ascaridomorpha</taxon>
        <taxon>Ascaridoidea</taxon>
        <taxon>Anisakidae</taxon>
        <taxon>Anisakis</taxon>
        <taxon>Anisakis simplex complex</taxon>
    </lineage>
</organism>
<dbReference type="Proteomes" id="UP000267096">
    <property type="component" value="Unassembled WGS sequence"/>
</dbReference>
<evidence type="ECO:0000313" key="4">
    <source>
        <dbReference type="WBParaSite" id="ASIM_0000071301-mRNA-1"/>
    </source>
</evidence>
<dbReference type="GO" id="GO:0032389">
    <property type="term" value="C:MutLalpha complex"/>
    <property type="evidence" value="ECO:0007669"/>
    <property type="project" value="TreeGrafter"/>
</dbReference>
<dbReference type="Pfam" id="PF13589">
    <property type="entry name" value="HATPase_c_3"/>
    <property type="match status" value="1"/>
</dbReference>
<dbReference type="SUPFAM" id="SSF55874">
    <property type="entry name" value="ATPase domain of HSP90 chaperone/DNA topoisomerase II/histidine kinase"/>
    <property type="match status" value="1"/>
</dbReference>
<gene>
    <name evidence="2" type="ORF">ASIM_LOCUS613</name>
</gene>
<dbReference type="EMBL" id="UYRR01000450">
    <property type="protein sequence ID" value="VDK17902.1"/>
    <property type="molecule type" value="Genomic_DNA"/>
</dbReference>
<dbReference type="InterPro" id="IPR014762">
    <property type="entry name" value="DNA_mismatch_repair_CS"/>
</dbReference>
<dbReference type="InterPro" id="IPR036890">
    <property type="entry name" value="HATPase_C_sf"/>
</dbReference>
<dbReference type="AlphaFoldDB" id="A0A0M3IZN0"/>
<dbReference type="GO" id="GO:0016887">
    <property type="term" value="F:ATP hydrolysis activity"/>
    <property type="evidence" value="ECO:0007669"/>
    <property type="project" value="InterPro"/>
</dbReference>
<dbReference type="GO" id="GO:0006298">
    <property type="term" value="P:mismatch repair"/>
    <property type="evidence" value="ECO:0007669"/>
    <property type="project" value="InterPro"/>
</dbReference>
<reference evidence="2 3" key="2">
    <citation type="submission" date="2018-11" db="EMBL/GenBank/DDBJ databases">
        <authorList>
            <consortium name="Pathogen Informatics"/>
        </authorList>
    </citation>
    <scope>NUCLEOTIDE SEQUENCE [LARGE SCALE GENOMIC DNA]</scope>
</reference>
<dbReference type="NCBIfam" id="TIGR00585">
    <property type="entry name" value="mutl"/>
    <property type="match status" value="1"/>
</dbReference>
<reference evidence="4" key="1">
    <citation type="submission" date="2017-02" db="UniProtKB">
        <authorList>
            <consortium name="WormBaseParasite"/>
        </authorList>
    </citation>
    <scope>IDENTIFICATION</scope>
</reference>
<dbReference type="Gene3D" id="3.30.565.10">
    <property type="entry name" value="Histidine kinase-like ATPase, C-terminal domain"/>
    <property type="match status" value="1"/>
</dbReference>
<dbReference type="PANTHER" id="PTHR10073:SF12">
    <property type="entry name" value="DNA MISMATCH REPAIR PROTEIN MLH1"/>
    <property type="match status" value="1"/>
</dbReference>
<dbReference type="InterPro" id="IPR038973">
    <property type="entry name" value="MutL/Mlh/Pms-like"/>
</dbReference>
<sequence length="140" mass="15278">MSNGIKLLPEDVINRIAAGEVVVRPANGVKELIENSLDAGATEIIVTAKNGGLDLLKVQDNGKGITKDEMRICCDRFTTSKLRRFEDLESMSTFGFRGEALSSLSQVSRLSILSRTADENCAFVANYAGYYLQHSSEMAI</sequence>
<dbReference type="PROSITE" id="PS00058">
    <property type="entry name" value="DNA_MISMATCH_REPAIR_1"/>
    <property type="match status" value="1"/>
</dbReference>
<accession>A0A0M3IZN0</accession>
<keyword evidence="3" id="KW-1185">Reference proteome</keyword>
<dbReference type="OrthoDB" id="10263226at2759"/>
<proteinExistence type="inferred from homology"/>
<evidence type="ECO:0000313" key="3">
    <source>
        <dbReference type="Proteomes" id="UP000267096"/>
    </source>
</evidence>